<evidence type="ECO:0000313" key="7">
    <source>
        <dbReference type="EMBL" id="CAA0842742.1"/>
    </source>
</evidence>
<dbReference type="Pfam" id="PF00234">
    <property type="entry name" value="Tryp_alpha_amyl"/>
    <property type="match status" value="1"/>
</dbReference>
<keyword evidence="8" id="KW-1185">Reference proteome</keyword>
<dbReference type="EMBL" id="CACSLK010034598">
    <property type="protein sequence ID" value="CAA0842742.1"/>
    <property type="molecule type" value="Genomic_DNA"/>
</dbReference>
<protein>
    <recommendedName>
        <fullName evidence="4">Non-specific lipid-transfer protein</fullName>
    </recommendedName>
</protein>
<gene>
    <name evidence="7" type="ORF">SHERM_08597</name>
</gene>
<dbReference type="AlphaFoldDB" id="A0A9N7P1S6"/>
<dbReference type="PRINTS" id="PR00382">
    <property type="entry name" value="LIPIDTRNSFER"/>
</dbReference>
<comment type="function">
    <text evidence="4">Plant non-specific lipid-transfer proteins transfer phospholipids as well as galactolipids across membranes. May play a role in wax or cutin deposition in the cell walls of expanding epidermal cells and certain secretory tissues.</text>
</comment>
<dbReference type="PROSITE" id="PS00597">
    <property type="entry name" value="PLANT_LTP"/>
    <property type="match status" value="1"/>
</dbReference>
<dbReference type="InterPro" id="IPR000528">
    <property type="entry name" value="Plant_nsLTP"/>
</dbReference>
<organism evidence="7 8">
    <name type="scientific">Striga hermonthica</name>
    <name type="common">Purple witchweed</name>
    <name type="synonym">Buchnera hermonthica</name>
    <dbReference type="NCBI Taxonomy" id="68872"/>
    <lineage>
        <taxon>Eukaryota</taxon>
        <taxon>Viridiplantae</taxon>
        <taxon>Streptophyta</taxon>
        <taxon>Embryophyta</taxon>
        <taxon>Tracheophyta</taxon>
        <taxon>Spermatophyta</taxon>
        <taxon>Magnoliopsida</taxon>
        <taxon>eudicotyledons</taxon>
        <taxon>Gunneridae</taxon>
        <taxon>Pentapetalae</taxon>
        <taxon>asterids</taxon>
        <taxon>lamiids</taxon>
        <taxon>Lamiales</taxon>
        <taxon>Orobanchaceae</taxon>
        <taxon>Buchnereae</taxon>
        <taxon>Striga</taxon>
    </lineage>
</organism>
<proteinExistence type="inferred from homology"/>
<name>A0A9N7P1S6_STRHE</name>
<dbReference type="Proteomes" id="UP001153555">
    <property type="component" value="Unassembled WGS sequence"/>
</dbReference>
<keyword evidence="5" id="KW-0732">Signal</keyword>
<dbReference type="SMART" id="SM00499">
    <property type="entry name" value="AAI"/>
    <property type="match status" value="1"/>
</dbReference>
<dbReference type="OrthoDB" id="901433at2759"/>
<feature type="domain" description="Bifunctional inhibitor/plant lipid transfer protein/seed storage helical" evidence="6">
    <location>
        <begin position="26"/>
        <end position="111"/>
    </location>
</feature>
<dbReference type="SUPFAM" id="SSF47699">
    <property type="entry name" value="Bifunctional inhibitor/lipid-transfer protein/seed storage 2S albumin"/>
    <property type="match status" value="1"/>
</dbReference>
<dbReference type="Gene3D" id="1.10.110.10">
    <property type="entry name" value="Plant lipid-transfer and hydrophobic proteins"/>
    <property type="match status" value="1"/>
</dbReference>
<evidence type="ECO:0000313" key="8">
    <source>
        <dbReference type="Proteomes" id="UP001153555"/>
    </source>
</evidence>
<sequence length="115" mass="11892">MKRVLPVIVILAVFLLAVQPGWAVTCGQVDAALAPCITFLTGRADSPSTGCCAGVKTVKALAQTTADKRACCSCVKAAAIRLDDLKDSAAQSLPTSCGVQLDIPVSRTVDCDKIN</sequence>
<evidence type="ECO:0000256" key="1">
    <source>
        <dbReference type="ARBA" id="ARBA00009748"/>
    </source>
</evidence>
<comment type="caution">
    <text evidence="7">The sequence shown here is derived from an EMBL/GenBank/DDBJ whole genome shotgun (WGS) entry which is preliminary data.</text>
</comment>
<reference evidence="7" key="1">
    <citation type="submission" date="2019-12" db="EMBL/GenBank/DDBJ databases">
        <authorList>
            <person name="Scholes J."/>
        </authorList>
    </citation>
    <scope>NUCLEOTIDE SEQUENCE</scope>
</reference>
<feature type="chain" id="PRO_5040185732" description="Non-specific lipid-transfer protein" evidence="5">
    <location>
        <begin position="24"/>
        <end position="115"/>
    </location>
</feature>
<dbReference type="GO" id="GO:0008289">
    <property type="term" value="F:lipid binding"/>
    <property type="evidence" value="ECO:0007669"/>
    <property type="project" value="UniProtKB-KW"/>
</dbReference>
<evidence type="ECO:0000256" key="3">
    <source>
        <dbReference type="ARBA" id="ARBA00023121"/>
    </source>
</evidence>
<evidence type="ECO:0000256" key="5">
    <source>
        <dbReference type="SAM" id="SignalP"/>
    </source>
</evidence>
<evidence type="ECO:0000256" key="2">
    <source>
        <dbReference type="ARBA" id="ARBA00022448"/>
    </source>
</evidence>
<keyword evidence="3 4" id="KW-0446">Lipid-binding</keyword>
<dbReference type="InterPro" id="IPR016140">
    <property type="entry name" value="Bifunc_inhib/LTP/seed_store"/>
</dbReference>
<feature type="signal peptide" evidence="5">
    <location>
        <begin position="1"/>
        <end position="23"/>
    </location>
</feature>
<evidence type="ECO:0000256" key="4">
    <source>
        <dbReference type="RuleBase" id="RU000628"/>
    </source>
</evidence>
<keyword evidence="2 4" id="KW-0813">Transport</keyword>
<dbReference type="InterPro" id="IPR036312">
    <property type="entry name" value="Bifun_inhib/LTP/seed_sf"/>
</dbReference>
<dbReference type="CDD" id="cd01960">
    <property type="entry name" value="nsLTP1"/>
    <property type="match status" value="1"/>
</dbReference>
<evidence type="ECO:0000259" key="6">
    <source>
        <dbReference type="SMART" id="SM00499"/>
    </source>
</evidence>
<comment type="similarity">
    <text evidence="1 4">Belongs to the plant LTP family.</text>
</comment>
<accession>A0A9N7P1S6</accession>
<dbReference type="PANTHER" id="PTHR33076">
    <property type="entry name" value="NON-SPECIFIC LIPID-TRANSFER PROTEIN 2-RELATED"/>
    <property type="match status" value="1"/>
</dbReference>
<dbReference type="GO" id="GO:0006869">
    <property type="term" value="P:lipid transport"/>
    <property type="evidence" value="ECO:0007669"/>
    <property type="project" value="InterPro"/>
</dbReference>